<evidence type="ECO:0000313" key="1">
    <source>
        <dbReference type="EMBL" id="KAG7302925.1"/>
    </source>
</evidence>
<dbReference type="Proteomes" id="UP000823941">
    <property type="component" value="Chromosome 17"/>
</dbReference>
<proteinExistence type="predicted"/>
<evidence type="ECO:0000313" key="2">
    <source>
        <dbReference type="Proteomes" id="UP000823941"/>
    </source>
</evidence>
<reference evidence="1 2" key="1">
    <citation type="submission" date="2021-06" db="EMBL/GenBank/DDBJ databases">
        <title>A haploid diamondback moth (Plutella xylostella L.) genome assembly resolves 31 chromosomes and identifies a diamide resistance mutation.</title>
        <authorList>
            <person name="Ward C.M."/>
            <person name="Perry K.D."/>
            <person name="Baker G."/>
            <person name="Powis K."/>
            <person name="Heckel D.G."/>
            <person name="Baxter S.W."/>
        </authorList>
    </citation>
    <scope>NUCLEOTIDE SEQUENCE [LARGE SCALE GENOMIC DNA]</scope>
    <source>
        <strain evidence="1 2">LV</strain>
        <tissue evidence="1">Single pupa</tissue>
    </source>
</reference>
<name>A0ABQ7QDT1_PLUXY</name>
<organism evidence="1 2">
    <name type="scientific">Plutella xylostella</name>
    <name type="common">Diamondback moth</name>
    <name type="synonym">Plutella maculipennis</name>
    <dbReference type="NCBI Taxonomy" id="51655"/>
    <lineage>
        <taxon>Eukaryota</taxon>
        <taxon>Metazoa</taxon>
        <taxon>Ecdysozoa</taxon>
        <taxon>Arthropoda</taxon>
        <taxon>Hexapoda</taxon>
        <taxon>Insecta</taxon>
        <taxon>Pterygota</taxon>
        <taxon>Neoptera</taxon>
        <taxon>Endopterygota</taxon>
        <taxon>Lepidoptera</taxon>
        <taxon>Glossata</taxon>
        <taxon>Ditrysia</taxon>
        <taxon>Yponomeutoidea</taxon>
        <taxon>Plutellidae</taxon>
        <taxon>Plutella</taxon>
    </lineage>
</organism>
<sequence length="99" mass="11649">MRSAADPRLSMIDEGLTLSRNAPIYLYYYYPSPPSWVLDEKLCLRLRFSSLYWNSLIKFLISDLPPLPTYIFSFTSELFHNLHHQETSDQTLLKHHLSS</sequence>
<dbReference type="EMBL" id="JAHIBW010000017">
    <property type="protein sequence ID" value="KAG7302925.1"/>
    <property type="molecule type" value="Genomic_DNA"/>
</dbReference>
<gene>
    <name evidence="1" type="ORF">JYU34_012912</name>
</gene>
<protein>
    <submittedName>
        <fullName evidence="1">Uncharacterized protein</fullName>
    </submittedName>
</protein>
<keyword evidence="2" id="KW-1185">Reference proteome</keyword>
<accession>A0ABQ7QDT1</accession>
<comment type="caution">
    <text evidence="1">The sequence shown here is derived from an EMBL/GenBank/DDBJ whole genome shotgun (WGS) entry which is preliminary data.</text>
</comment>